<reference evidence="3" key="2">
    <citation type="submission" date="2023-05" db="EMBL/GenBank/DDBJ databases">
        <authorList>
            <person name="Schelkunov M.I."/>
        </authorList>
    </citation>
    <scope>NUCLEOTIDE SEQUENCE</scope>
    <source>
        <strain evidence="3">Hsosn_3</strain>
        <tissue evidence="3">Leaf</tissue>
    </source>
</reference>
<evidence type="ECO:0000313" key="3">
    <source>
        <dbReference type="EMBL" id="KAK1403792.1"/>
    </source>
</evidence>
<dbReference type="InterPro" id="IPR006580">
    <property type="entry name" value="Znf_TTF"/>
</dbReference>
<feature type="region of interest" description="Disordered" evidence="1">
    <location>
        <begin position="1"/>
        <end position="42"/>
    </location>
</feature>
<feature type="domain" description="TTF-type" evidence="2">
    <location>
        <begin position="74"/>
        <end position="165"/>
    </location>
</feature>
<dbReference type="EMBL" id="JAUIZM010000001">
    <property type="protein sequence ID" value="KAK1403792.1"/>
    <property type="molecule type" value="Genomic_DNA"/>
</dbReference>
<proteinExistence type="predicted"/>
<reference evidence="3" key="1">
    <citation type="submission" date="2023-02" db="EMBL/GenBank/DDBJ databases">
        <title>Genome of toxic invasive species Heracleum sosnowskyi carries increased number of genes despite the absence of recent whole-genome duplications.</title>
        <authorList>
            <person name="Schelkunov M."/>
            <person name="Shtratnikova V."/>
            <person name="Makarenko M."/>
            <person name="Klepikova A."/>
            <person name="Omelchenko D."/>
            <person name="Novikova G."/>
            <person name="Obukhova E."/>
            <person name="Bogdanov V."/>
            <person name="Penin A."/>
            <person name="Logacheva M."/>
        </authorList>
    </citation>
    <scope>NUCLEOTIDE SEQUENCE</scope>
    <source>
        <strain evidence="3">Hsosn_3</strain>
        <tissue evidence="3">Leaf</tissue>
    </source>
</reference>
<dbReference type="Gene3D" id="3.40.395.10">
    <property type="entry name" value="Adenoviral Proteinase, Chain A"/>
    <property type="match status" value="1"/>
</dbReference>
<comment type="caution">
    <text evidence="3">The sequence shown here is derived from an EMBL/GenBank/DDBJ whole genome shotgun (WGS) entry which is preliminary data.</text>
</comment>
<dbReference type="InterPro" id="IPR038765">
    <property type="entry name" value="Papain-like_cys_pep_sf"/>
</dbReference>
<gene>
    <name evidence="3" type="ORF">POM88_003397</name>
</gene>
<dbReference type="Proteomes" id="UP001237642">
    <property type="component" value="Unassembled WGS sequence"/>
</dbReference>
<feature type="compositionally biased region" description="Basic and acidic residues" evidence="1">
    <location>
        <begin position="31"/>
        <end position="42"/>
    </location>
</feature>
<dbReference type="InterPro" id="IPR025398">
    <property type="entry name" value="DUF4371"/>
</dbReference>
<protein>
    <recommendedName>
        <fullName evidence="2">TTF-type domain-containing protein</fullName>
    </recommendedName>
</protein>
<evidence type="ECO:0000256" key="1">
    <source>
        <dbReference type="SAM" id="MobiDB-lite"/>
    </source>
</evidence>
<dbReference type="Pfam" id="PF14291">
    <property type="entry name" value="DUF4371"/>
    <property type="match status" value="1"/>
</dbReference>
<dbReference type="SMART" id="SM00597">
    <property type="entry name" value="ZnF_TTF"/>
    <property type="match status" value="1"/>
</dbReference>
<dbReference type="PANTHER" id="PTHR45749:SF34">
    <property type="entry name" value="ZINC FINGER MYM-TYPE PROTEIN 1-LIKE"/>
    <property type="match status" value="1"/>
</dbReference>
<dbReference type="AlphaFoldDB" id="A0AAD8JGA8"/>
<sequence>MNRYFVPVTGESSEKRARTDNNLASDDIESDPARRKPINEYDPRRRDDIRRKYVQMGPCRPLSYVFPPTQCGENMRSFQISWFHNREWLEYSISKDAAFCFWCYLFGERRAGEQAFIKNGFQNWKKAKEKFGEHTGKEGSIHNNARILYFGFIDQRQSVTRKLSLGNEVVGAAYRMRLTASVDVARLLLGLGLAFRGNDETLISKRRGNFLEMLTWYGLHNIEVGKVVNKNAPGNHQLNSPDIQKQIISACASETTKAIISDIGGKYFSLLLDEARDNSVKEQMAVVIRYVNNHGEVLERFVGVVHVKDTTALSLKSSIVADGEVFVGEVADEVVEPVAEKVSEKIPQYADKVPEGAANQEEVEPIFNNTDLFGPEVEKPIFKINEVIAPDLNLGIARSAEEFVLHVTRELYEIHAPDEPIDDLETAFEKSMDVDMKDSGVVKSKVVLLRNDGGSGTSGLGKVTPAVPKRKIKLPSYLRSPFLQHFGSSAKEGLEPAKLDSLKGLCLFYDNIGNLPDMDLSEHFYNWLDAGLVMKKNRKKFYSKEDNTISPPFNLGSKLISEKMWFHTIEYGSSNLSNSHVNVFFYYLRKLSKYGLSCEMKFTSTDCNFQKNLVSTCGLIAEYEDIESTFSANQDVLDVINGYGLAFSTPWYSVDYVLFPIWLPEQKYWLVVVLNFHKRIIRVHNTLSCEGITLIVKKALLPLCMLLPHYLLLTDFYSRTDINFSDACYTGKSKTDVLRLVMHNDYSAGTSIDSGVLMISIAEYFVRKKDFPEVSFDIACHRSRIAYSFYSYAIEKQINGYETEPEYLANGDGHGLGKRTRGGMVQTIKRKMGKA</sequence>
<evidence type="ECO:0000313" key="4">
    <source>
        <dbReference type="Proteomes" id="UP001237642"/>
    </source>
</evidence>
<organism evidence="3 4">
    <name type="scientific">Heracleum sosnowskyi</name>
    <dbReference type="NCBI Taxonomy" id="360622"/>
    <lineage>
        <taxon>Eukaryota</taxon>
        <taxon>Viridiplantae</taxon>
        <taxon>Streptophyta</taxon>
        <taxon>Embryophyta</taxon>
        <taxon>Tracheophyta</taxon>
        <taxon>Spermatophyta</taxon>
        <taxon>Magnoliopsida</taxon>
        <taxon>eudicotyledons</taxon>
        <taxon>Gunneridae</taxon>
        <taxon>Pentapetalae</taxon>
        <taxon>asterids</taxon>
        <taxon>campanulids</taxon>
        <taxon>Apiales</taxon>
        <taxon>Apiaceae</taxon>
        <taxon>Apioideae</taxon>
        <taxon>apioid superclade</taxon>
        <taxon>Tordylieae</taxon>
        <taxon>Tordyliinae</taxon>
        <taxon>Heracleum</taxon>
    </lineage>
</organism>
<keyword evidence="4" id="KW-1185">Reference proteome</keyword>
<evidence type="ECO:0000259" key="2">
    <source>
        <dbReference type="SMART" id="SM00597"/>
    </source>
</evidence>
<name>A0AAD8JGA8_9APIA</name>
<dbReference type="SUPFAM" id="SSF54001">
    <property type="entry name" value="Cysteine proteinases"/>
    <property type="match status" value="1"/>
</dbReference>
<accession>A0AAD8JGA8</accession>
<dbReference type="PANTHER" id="PTHR45749">
    <property type="match status" value="1"/>
</dbReference>